<dbReference type="InterPro" id="IPR000515">
    <property type="entry name" value="MetI-like"/>
</dbReference>
<dbReference type="GO" id="GO:0055085">
    <property type="term" value="P:transmembrane transport"/>
    <property type="evidence" value="ECO:0007669"/>
    <property type="project" value="InterPro"/>
</dbReference>
<evidence type="ECO:0000256" key="2">
    <source>
        <dbReference type="ARBA" id="ARBA00022448"/>
    </source>
</evidence>
<dbReference type="InterPro" id="IPR035906">
    <property type="entry name" value="MetI-like_sf"/>
</dbReference>
<accession>A0A963YX51</accession>
<dbReference type="GO" id="GO:0015031">
    <property type="term" value="P:protein transport"/>
    <property type="evidence" value="ECO:0007669"/>
    <property type="project" value="UniProtKB-KW"/>
</dbReference>
<evidence type="ECO:0000256" key="6">
    <source>
        <dbReference type="ARBA" id="ARBA00022927"/>
    </source>
</evidence>
<evidence type="ECO:0000259" key="11">
    <source>
        <dbReference type="PROSITE" id="PS50928"/>
    </source>
</evidence>
<dbReference type="PANTHER" id="PTHR43386:SF1">
    <property type="entry name" value="D,D-DIPEPTIDE TRANSPORT SYSTEM PERMEASE PROTEIN DDPC-RELATED"/>
    <property type="match status" value="1"/>
</dbReference>
<dbReference type="RefSeq" id="WP_227323638.1">
    <property type="nucleotide sequence ID" value="NZ_JAESVB010000021.1"/>
</dbReference>
<evidence type="ECO:0000313" key="12">
    <source>
        <dbReference type="EMBL" id="MCB8877992.1"/>
    </source>
</evidence>
<evidence type="ECO:0000256" key="8">
    <source>
        <dbReference type="ARBA" id="ARBA00023136"/>
    </source>
</evidence>
<feature type="signal peptide" evidence="10">
    <location>
        <begin position="1"/>
        <end position="24"/>
    </location>
</feature>
<feature type="domain" description="ABC transmembrane type-1" evidence="11">
    <location>
        <begin position="63"/>
        <end position="253"/>
    </location>
</feature>
<dbReference type="GO" id="GO:0015833">
    <property type="term" value="P:peptide transport"/>
    <property type="evidence" value="ECO:0007669"/>
    <property type="project" value="UniProtKB-KW"/>
</dbReference>
<keyword evidence="4 9" id="KW-0812">Transmembrane</keyword>
<feature type="transmembrane region" description="Helical" evidence="9">
    <location>
        <begin position="103"/>
        <end position="123"/>
    </location>
</feature>
<keyword evidence="8 9" id="KW-0472">Membrane</keyword>
<organism evidence="12 13">
    <name type="scientific">Acidisoma silvae</name>
    <dbReference type="NCBI Taxonomy" id="2802396"/>
    <lineage>
        <taxon>Bacteria</taxon>
        <taxon>Pseudomonadati</taxon>
        <taxon>Pseudomonadota</taxon>
        <taxon>Alphaproteobacteria</taxon>
        <taxon>Acetobacterales</taxon>
        <taxon>Acidocellaceae</taxon>
        <taxon>Acidisoma</taxon>
    </lineage>
</organism>
<comment type="caution">
    <text evidence="12">The sequence shown here is derived from an EMBL/GenBank/DDBJ whole genome shotgun (WGS) entry which is preliminary data.</text>
</comment>
<dbReference type="InterPro" id="IPR050366">
    <property type="entry name" value="BP-dependent_transpt_permease"/>
</dbReference>
<sequence>MKYGSSALLLALFLALAIAGPAVAPYNPLAYALADRLQPPSLHHWFGTDALGRDVFSRTLAAARTDLPAAAAAVILSSLIGVSVGAACGYLGGAIDRWVGRVVDVMMAFPLFVVAVALVAALGNSLTNVVLATAVINLPFYIRLVRAEIAARRQLGYVMAARLAGCGHGYIIGRVLIPNIAPIIAVQISLNLGWAVLNTSGLSFIGLGVRPPTPEWGALVSDGAQYLLTGQWWVALGPSLVLVLAVFAFTLIGDTAHDLFSPRSAR</sequence>
<evidence type="ECO:0000256" key="3">
    <source>
        <dbReference type="ARBA" id="ARBA00022475"/>
    </source>
</evidence>
<dbReference type="CDD" id="cd06261">
    <property type="entry name" value="TM_PBP2"/>
    <property type="match status" value="1"/>
</dbReference>
<dbReference type="Gene3D" id="1.10.3720.10">
    <property type="entry name" value="MetI-like"/>
    <property type="match status" value="1"/>
</dbReference>
<dbReference type="GO" id="GO:0005886">
    <property type="term" value="C:plasma membrane"/>
    <property type="evidence" value="ECO:0007669"/>
    <property type="project" value="UniProtKB-SubCell"/>
</dbReference>
<evidence type="ECO:0000313" key="13">
    <source>
        <dbReference type="Proteomes" id="UP000708298"/>
    </source>
</evidence>
<gene>
    <name evidence="12" type="ORF">ASILVAE211_22575</name>
</gene>
<evidence type="ECO:0000256" key="5">
    <source>
        <dbReference type="ARBA" id="ARBA00022856"/>
    </source>
</evidence>
<keyword evidence="6" id="KW-0653">Protein transport</keyword>
<evidence type="ECO:0000256" key="1">
    <source>
        <dbReference type="ARBA" id="ARBA00004651"/>
    </source>
</evidence>
<keyword evidence="10" id="KW-0732">Signal</keyword>
<evidence type="ECO:0000256" key="10">
    <source>
        <dbReference type="SAM" id="SignalP"/>
    </source>
</evidence>
<dbReference type="Proteomes" id="UP000708298">
    <property type="component" value="Unassembled WGS sequence"/>
</dbReference>
<reference evidence="12" key="1">
    <citation type="journal article" date="2021" name="Microorganisms">
        <title>Acidisoma silvae sp. nov. and Acidisomacellulosilytica sp. nov., Two Acidophilic Bacteria Isolated from Decaying Wood, Hydrolyzing Cellulose and Producing Poly-3-hydroxybutyrate.</title>
        <authorList>
            <person name="Mieszkin S."/>
            <person name="Pouder E."/>
            <person name="Uroz S."/>
            <person name="Simon-Colin C."/>
            <person name="Alain K."/>
        </authorList>
    </citation>
    <scope>NUCLEOTIDE SEQUENCE</scope>
    <source>
        <strain evidence="12">HW T2.11</strain>
    </source>
</reference>
<feature type="transmembrane region" description="Helical" evidence="9">
    <location>
        <begin position="230"/>
        <end position="252"/>
    </location>
</feature>
<feature type="transmembrane region" description="Helical" evidence="9">
    <location>
        <begin position="69"/>
        <end position="91"/>
    </location>
</feature>
<dbReference type="PANTHER" id="PTHR43386">
    <property type="entry name" value="OLIGOPEPTIDE TRANSPORT SYSTEM PERMEASE PROTEIN APPC"/>
    <property type="match status" value="1"/>
</dbReference>
<proteinExistence type="inferred from homology"/>
<keyword evidence="7 9" id="KW-1133">Transmembrane helix</keyword>
<dbReference type="EMBL" id="JAESVB010000021">
    <property type="protein sequence ID" value="MCB8877992.1"/>
    <property type="molecule type" value="Genomic_DNA"/>
</dbReference>
<protein>
    <submittedName>
        <fullName evidence="12">ABC transporter permease</fullName>
    </submittedName>
</protein>
<dbReference type="SUPFAM" id="SSF161098">
    <property type="entry name" value="MetI-like"/>
    <property type="match status" value="1"/>
</dbReference>
<reference evidence="12" key="2">
    <citation type="submission" date="2021-01" db="EMBL/GenBank/DDBJ databases">
        <authorList>
            <person name="Mieszkin S."/>
            <person name="Pouder E."/>
            <person name="Alain K."/>
        </authorList>
    </citation>
    <scope>NUCLEOTIDE SEQUENCE</scope>
    <source>
        <strain evidence="12">HW T2.11</strain>
    </source>
</reference>
<feature type="chain" id="PRO_5036982738" evidence="10">
    <location>
        <begin position="25"/>
        <end position="266"/>
    </location>
</feature>
<keyword evidence="3" id="KW-1003">Cell membrane</keyword>
<comment type="similarity">
    <text evidence="9">Belongs to the binding-protein-dependent transport system permease family.</text>
</comment>
<evidence type="ECO:0000256" key="4">
    <source>
        <dbReference type="ARBA" id="ARBA00022692"/>
    </source>
</evidence>
<keyword evidence="2 9" id="KW-0813">Transport</keyword>
<name>A0A963YX51_9PROT</name>
<dbReference type="Pfam" id="PF00528">
    <property type="entry name" value="BPD_transp_1"/>
    <property type="match status" value="1"/>
</dbReference>
<evidence type="ECO:0000256" key="9">
    <source>
        <dbReference type="RuleBase" id="RU363032"/>
    </source>
</evidence>
<dbReference type="AlphaFoldDB" id="A0A963YX51"/>
<evidence type="ECO:0000256" key="7">
    <source>
        <dbReference type="ARBA" id="ARBA00022989"/>
    </source>
</evidence>
<keyword evidence="13" id="KW-1185">Reference proteome</keyword>
<feature type="transmembrane region" description="Helical" evidence="9">
    <location>
        <begin position="129"/>
        <end position="145"/>
    </location>
</feature>
<comment type="subcellular location">
    <subcellularLocation>
        <location evidence="1 9">Cell membrane</location>
        <topology evidence="1 9">Multi-pass membrane protein</topology>
    </subcellularLocation>
</comment>
<keyword evidence="5" id="KW-0571">Peptide transport</keyword>
<feature type="transmembrane region" description="Helical" evidence="9">
    <location>
        <begin position="183"/>
        <end position="209"/>
    </location>
</feature>
<dbReference type="PROSITE" id="PS50928">
    <property type="entry name" value="ABC_TM1"/>
    <property type="match status" value="1"/>
</dbReference>